<dbReference type="VEuPathDB" id="TrichDB:TVAGG3_0636670"/>
<evidence type="ECO:0000256" key="11">
    <source>
        <dbReference type="ARBA" id="ARBA00023136"/>
    </source>
</evidence>
<dbReference type="GO" id="GO:0004714">
    <property type="term" value="F:transmembrane receptor protein tyrosine kinase activity"/>
    <property type="evidence" value="ECO:0007669"/>
    <property type="project" value="UniProtKB-EC"/>
</dbReference>
<evidence type="ECO:0000256" key="15">
    <source>
        <dbReference type="ARBA" id="ARBA00023180"/>
    </source>
</evidence>
<evidence type="ECO:0000256" key="13">
    <source>
        <dbReference type="ARBA" id="ARBA00023157"/>
    </source>
</evidence>
<keyword evidence="12" id="KW-0829">Tyrosine-protein kinase</keyword>
<dbReference type="InParanoid" id="A2G0X9"/>
<accession>A2G0X9</accession>
<evidence type="ECO:0000313" key="17">
    <source>
        <dbReference type="EMBL" id="EAX89182.1"/>
    </source>
</evidence>
<gene>
    <name evidence="17" type="ORF">TVAG_195580</name>
</gene>
<keyword evidence="10" id="KW-1133">Transmembrane helix</keyword>
<evidence type="ECO:0000256" key="6">
    <source>
        <dbReference type="ARBA" id="ARBA00022729"/>
    </source>
</evidence>
<evidence type="ECO:0000256" key="12">
    <source>
        <dbReference type="ARBA" id="ARBA00023137"/>
    </source>
</evidence>
<keyword evidence="8" id="KW-0418">Kinase</keyword>
<dbReference type="InterPro" id="IPR055163">
    <property type="entry name" value="ALK/LTK-like_GRD"/>
</dbReference>
<comment type="subcellular location">
    <subcellularLocation>
        <location evidence="1">Cell membrane</location>
        <topology evidence="1">Single-pass type I membrane protein</topology>
    </subcellularLocation>
</comment>
<dbReference type="SMR" id="A2G0X9"/>
<keyword evidence="4" id="KW-0808">Transferase</keyword>
<evidence type="ECO:0000256" key="5">
    <source>
        <dbReference type="ARBA" id="ARBA00022692"/>
    </source>
</evidence>
<evidence type="ECO:0000256" key="4">
    <source>
        <dbReference type="ARBA" id="ARBA00022679"/>
    </source>
</evidence>
<evidence type="ECO:0000256" key="2">
    <source>
        <dbReference type="ARBA" id="ARBA00011902"/>
    </source>
</evidence>
<dbReference type="Proteomes" id="UP000001542">
    <property type="component" value="Unassembled WGS sequence"/>
</dbReference>
<keyword evidence="18" id="KW-1185">Reference proteome</keyword>
<dbReference type="Pfam" id="PF12810">
    <property type="entry name" value="ALK_LTK_GRD"/>
    <property type="match status" value="1"/>
</dbReference>
<evidence type="ECO:0000256" key="10">
    <source>
        <dbReference type="ARBA" id="ARBA00022989"/>
    </source>
</evidence>
<keyword evidence="14" id="KW-0675">Receptor</keyword>
<sequence>MSNYAYGGGGPGQYGGGGATDIRLLPGNYDNFTSLKSRIIVAAGAGGLDSGDFGGPGGTLEGYDSQYNHGKGGTQISPGQGYVNGQFGKGGGNSGLIGGSGNGSGGSGYFGGGSSDIIDNYGGGGGSSFISGHEGCVAVNEDSPENPMTFRSGKYISVHYSGLKFEHTQMIDGQSQMFSPSGSLETGHYGNGFIRITQFPTFINSCIQNIYFSFLHSFISGFSLFIFSSY</sequence>
<name>A2G0X9_TRIV3</name>
<evidence type="ECO:0000313" key="18">
    <source>
        <dbReference type="Proteomes" id="UP000001542"/>
    </source>
</evidence>
<dbReference type="GO" id="GO:0005886">
    <property type="term" value="C:plasma membrane"/>
    <property type="evidence" value="ECO:0007669"/>
    <property type="project" value="UniProtKB-SubCell"/>
</dbReference>
<keyword evidence="13" id="KW-1015">Disulfide bond</keyword>
<evidence type="ECO:0000256" key="8">
    <source>
        <dbReference type="ARBA" id="ARBA00022777"/>
    </source>
</evidence>
<feature type="domain" description="ALK/LTK-like glycine-rich" evidence="16">
    <location>
        <begin position="3"/>
        <end position="198"/>
    </location>
</feature>
<dbReference type="GO" id="GO:0005524">
    <property type="term" value="F:ATP binding"/>
    <property type="evidence" value="ECO:0007669"/>
    <property type="project" value="UniProtKB-KW"/>
</dbReference>
<dbReference type="VEuPathDB" id="TrichDB:TVAG_195580"/>
<protein>
    <recommendedName>
        <fullName evidence="2">receptor protein-tyrosine kinase</fullName>
        <ecNumber evidence="2">2.7.10.1</ecNumber>
    </recommendedName>
</protein>
<keyword evidence="7" id="KW-0547">Nucleotide-binding</keyword>
<dbReference type="EC" id="2.7.10.1" evidence="2"/>
<reference evidence="17" key="2">
    <citation type="journal article" date="2007" name="Science">
        <title>Draft genome sequence of the sexually transmitted pathogen Trichomonas vaginalis.</title>
        <authorList>
            <person name="Carlton J.M."/>
            <person name="Hirt R.P."/>
            <person name="Silva J.C."/>
            <person name="Delcher A.L."/>
            <person name="Schatz M."/>
            <person name="Zhao Q."/>
            <person name="Wortman J.R."/>
            <person name="Bidwell S.L."/>
            <person name="Alsmark U.C.M."/>
            <person name="Besteiro S."/>
            <person name="Sicheritz-Ponten T."/>
            <person name="Noel C.J."/>
            <person name="Dacks J.B."/>
            <person name="Foster P.G."/>
            <person name="Simillion C."/>
            <person name="Van de Peer Y."/>
            <person name="Miranda-Saavedra D."/>
            <person name="Barton G.J."/>
            <person name="Westrop G.D."/>
            <person name="Mueller S."/>
            <person name="Dessi D."/>
            <person name="Fiori P.L."/>
            <person name="Ren Q."/>
            <person name="Paulsen I."/>
            <person name="Zhang H."/>
            <person name="Bastida-Corcuera F.D."/>
            <person name="Simoes-Barbosa A."/>
            <person name="Brown M.T."/>
            <person name="Hayes R.D."/>
            <person name="Mukherjee M."/>
            <person name="Okumura C.Y."/>
            <person name="Schneider R."/>
            <person name="Smith A.J."/>
            <person name="Vanacova S."/>
            <person name="Villalvazo M."/>
            <person name="Haas B.J."/>
            <person name="Pertea M."/>
            <person name="Feldblyum T.V."/>
            <person name="Utterback T.R."/>
            <person name="Shu C.L."/>
            <person name="Osoegawa K."/>
            <person name="de Jong P.J."/>
            <person name="Hrdy I."/>
            <person name="Horvathova L."/>
            <person name="Zubacova Z."/>
            <person name="Dolezal P."/>
            <person name="Malik S.B."/>
            <person name="Logsdon J.M. Jr."/>
            <person name="Henze K."/>
            <person name="Gupta A."/>
            <person name="Wang C.C."/>
            <person name="Dunne R.L."/>
            <person name="Upcroft J.A."/>
            <person name="Upcroft P."/>
            <person name="White O."/>
            <person name="Salzberg S.L."/>
            <person name="Tang P."/>
            <person name="Chiu C.-H."/>
            <person name="Lee Y.-S."/>
            <person name="Embley T.M."/>
            <person name="Coombs G.H."/>
            <person name="Mottram J.C."/>
            <person name="Tachezy J."/>
            <person name="Fraser-Liggett C.M."/>
            <person name="Johnson P.J."/>
        </authorList>
    </citation>
    <scope>NUCLEOTIDE SEQUENCE [LARGE SCALE GENOMIC DNA]</scope>
    <source>
        <strain evidence="17">G3</strain>
    </source>
</reference>
<evidence type="ECO:0000256" key="9">
    <source>
        <dbReference type="ARBA" id="ARBA00022840"/>
    </source>
</evidence>
<keyword evidence="15" id="KW-0325">Glycoprotein</keyword>
<proteinExistence type="predicted"/>
<dbReference type="AlphaFoldDB" id="A2G0X9"/>
<keyword evidence="5" id="KW-0812">Transmembrane</keyword>
<evidence type="ECO:0000256" key="1">
    <source>
        <dbReference type="ARBA" id="ARBA00004251"/>
    </source>
</evidence>
<evidence type="ECO:0000256" key="14">
    <source>
        <dbReference type="ARBA" id="ARBA00023170"/>
    </source>
</evidence>
<dbReference type="EMBL" id="DS114225">
    <property type="protein sequence ID" value="EAX89182.1"/>
    <property type="molecule type" value="Genomic_DNA"/>
</dbReference>
<reference evidence="17" key="1">
    <citation type="submission" date="2006-10" db="EMBL/GenBank/DDBJ databases">
        <authorList>
            <person name="Amadeo P."/>
            <person name="Zhao Q."/>
            <person name="Wortman J."/>
            <person name="Fraser-Liggett C."/>
            <person name="Carlton J."/>
        </authorList>
    </citation>
    <scope>NUCLEOTIDE SEQUENCE</scope>
    <source>
        <strain evidence="17">G3</strain>
    </source>
</reference>
<organism evidence="17 18">
    <name type="scientific">Trichomonas vaginalis (strain ATCC PRA-98 / G3)</name>
    <dbReference type="NCBI Taxonomy" id="412133"/>
    <lineage>
        <taxon>Eukaryota</taxon>
        <taxon>Metamonada</taxon>
        <taxon>Parabasalia</taxon>
        <taxon>Trichomonadida</taxon>
        <taxon>Trichomonadidae</taxon>
        <taxon>Trichomonas</taxon>
    </lineage>
</organism>
<dbReference type="KEGG" id="tva:4746853"/>
<keyword evidence="6" id="KW-0732">Signal</keyword>
<evidence type="ECO:0000256" key="3">
    <source>
        <dbReference type="ARBA" id="ARBA00022475"/>
    </source>
</evidence>
<keyword evidence="9" id="KW-0067">ATP-binding</keyword>
<keyword evidence="3" id="KW-1003">Cell membrane</keyword>
<dbReference type="RefSeq" id="XP_001302112.1">
    <property type="nucleotide sequence ID" value="XM_001302111.1"/>
</dbReference>
<evidence type="ECO:0000259" key="16">
    <source>
        <dbReference type="Pfam" id="PF12810"/>
    </source>
</evidence>
<evidence type="ECO:0000256" key="7">
    <source>
        <dbReference type="ARBA" id="ARBA00022741"/>
    </source>
</evidence>
<keyword evidence="11" id="KW-0472">Membrane</keyword>